<feature type="transmembrane region" description="Helical" evidence="6">
    <location>
        <begin position="104"/>
        <end position="120"/>
    </location>
</feature>
<feature type="domain" description="EamA" evidence="7">
    <location>
        <begin position="7"/>
        <end position="144"/>
    </location>
</feature>
<feature type="transmembrane region" description="Helical" evidence="6">
    <location>
        <begin position="270"/>
        <end position="287"/>
    </location>
</feature>
<dbReference type="InterPro" id="IPR051258">
    <property type="entry name" value="Diverse_Substrate_Transporter"/>
</dbReference>
<name>A0A1D7TLH3_9BACT</name>
<dbReference type="PANTHER" id="PTHR42920">
    <property type="entry name" value="OS03G0707200 PROTEIN-RELATED"/>
    <property type="match status" value="1"/>
</dbReference>
<dbReference type="EMBL" id="CP017111">
    <property type="protein sequence ID" value="AOO65845.1"/>
    <property type="molecule type" value="Genomic_DNA"/>
</dbReference>
<evidence type="ECO:0000256" key="5">
    <source>
        <dbReference type="ARBA" id="ARBA00023136"/>
    </source>
</evidence>
<dbReference type="Pfam" id="PF00892">
    <property type="entry name" value="EamA"/>
    <property type="match status" value="2"/>
</dbReference>
<dbReference type="GO" id="GO:0005886">
    <property type="term" value="C:plasma membrane"/>
    <property type="evidence" value="ECO:0007669"/>
    <property type="project" value="UniProtKB-SubCell"/>
</dbReference>
<feature type="transmembrane region" description="Helical" evidence="6">
    <location>
        <begin position="35"/>
        <end position="58"/>
    </location>
</feature>
<evidence type="ECO:0000313" key="9">
    <source>
        <dbReference type="Proteomes" id="UP000094609"/>
    </source>
</evidence>
<gene>
    <name evidence="8" type="ORF">SHALO_2075</name>
</gene>
<dbReference type="SUPFAM" id="SSF103481">
    <property type="entry name" value="Multidrug resistance efflux transporter EmrE"/>
    <property type="match status" value="2"/>
</dbReference>
<sequence>MEKNQSKAYLFAISAVLLWSTVASAFKLTLAHFDALELLLYASFFSLCVFFTAMVYQKKFYTLLTYSKKIYLQLALLGLINPFIYYLILFRAYELLPAQEAQPINYTWALTLTYLSVFILKQKLSLYDFLAGLMCYCGVLVISTHGDLWNFSFTSITGVFLALFSTVLWSLYWLYNTKLHVDPLVGLFINFLFGVPAILLYALLTSHPLTFNLYGFLGSLYIGVFEMGITFILWLQAMKLSTNTAKIANLIFISPFLSLFFIAFFVGETILFSTFIGLIFIIMGLLIQQKKKVIRQ</sequence>
<dbReference type="PATRIC" id="fig|1193502.14.peg.2107"/>
<feature type="transmembrane region" description="Helical" evidence="6">
    <location>
        <begin position="127"/>
        <end position="145"/>
    </location>
</feature>
<feature type="transmembrane region" description="Helical" evidence="6">
    <location>
        <begin position="184"/>
        <end position="204"/>
    </location>
</feature>
<evidence type="ECO:0000256" key="6">
    <source>
        <dbReference type="SAM" id="Phobius"/>
    </source>
</evidence>
<dbReference type="RefSeq" id="WP_069478476.1">
    <property type="nucleotide sequence ID" value="NZ_CP017111.1"/>
</dbReference>
<dbReference type="PANTHER" id="PTHR42920:SF5">
    <property type="entry name" value="EAMA DOMAIN-CONTAINING PROTEIN"/>
    <property type="match status" value="1"/>
</dbReference>
<keyword evidence="9" id="KW-1185">Reference proteome</keyword>
<keyword evidence="4 6" id="KW-1133">Transmembrane helix</keyword>
<evidence type="ECO:0000259" key="7">
    <source>
        <dbReference type="Pfam" id="PF00892"/>
    </source>
</evidence>
<comment type="subcellular location">
    <subcellularLocation>
        <location evidence="1">Cell membrane</location>
        <topology evidence="1">Multi-pass membrane protein</topology>
    </subcellularLocation>
</comment>
<feature type="transmembrane region" description="Helical" evidence="6">
    <location>
        <begin position="247"/>
        <end position="264"/>
    </location>
</feature>
<keyword evidence="2" id="KW-1003">Cell membrane</keyword>
<organism evidence="8 9">
    <name type="scientific">Sulfurospirillum halorespirans DSM 13726</name>
    <dbReference type="NCBI Taxonomy" id="1193502"/>
    <lineage>
        <taxon>Bacteria</taxon>
        <taxon>Pseudomonadati</taxon>
        <taxon>Campylobacterota</taxon>
        <taxon>Epsilonproteobacteria</taxon>
        <taxon>Campylobacterales</taxon>
        <taxon>Sulfurospirillaceae</taxon>
        <taxon>Sulfurospirillum</taxon>
    </lineage>
</organism>
<dbReference type="InterPro" id="IPR000620">
    <property type="entry name" value="EamA_dom"/>
</dbReference>
<evidence type="ECO:0000256" key="4">
    <source>
        <dbReference type="ARBA" id="ARBA00022989"/>
    </source>
</evidence>
<feature type="domain" description="EamA" evidence="7">
    <location>
        <begin position="157"/>
        <end position="287"/>
    </location>
</feature>
<proteinExistence type="predicted"/>
<keyword evidence="5 6" id="KW-0472">Membrane</keyword>
<dbReference type="STRING" id="1193502.SHALO_2075"/>
<reference evidence="9" key="1">
    <citation type="submission" date="2016-08" db="EMBL/GenBank/DDBJ databases">
        <title>Complete genome sequence of the organohalide-respiring Epsilonproteobacterium Sulfurospirillum halorespirans.</title>
        <authorList>
            <person name="Goris T."/>
            <person name="Zimmermann J."/>
            <person name="Schenz B."/>
            <person name="Lemos M."/>
            <person name="Hackermueller J."/>
            <person name="Diekert G."/>
        </authorList>
    </citation>
    <scope>NUCLEOTIDE SEQUENCE [LARGE SCALE GENOMIC DNA]</scope>
    <source>
        <strain>DSM 13726</strain>
        <strain evidence="9">PCE-M2</strain>
    </source>
</reference>
<dbReference type="KEGG" id="shal:SHALO_2075"/>
<protein>
    <submittedName>
        <fullName evidence="8">Permease of the drug/metabolite transporter (DMT) superfamily</fullName>
    </submittedName>
</protein>
<dbReference type="InterPro" id="IPR037185">
    <property type="entry name" value="EmrE-like"/>
</dbReference>
<accession>A0A1D7TLH3</accession>
<evidence type="ECO:0000313" key="8">
    <source>
        <dbReference type="EMBL" id="AOO65845.1"/>
    </source>
</evidence>
<dbReference type="Proteomes" id="UP000094609">
    <property type="component" value="Chromosome"/>
</dbReference>
<evidence type="ECO:0000256" key="3">
    <source>
        <dbReference type="ARBA" id="ARBA00022692"/>
    </source>
</evidence>
<evidence type="ECO:0000256" key="2">
    <source>
        <dbReference type="ARBA" id="ARBA00022475"/>
    </source>
</evidence>
<dbReference type="AlphaFoldDB" id="A0A1D7TLH3"/>
<keyword evidence="3 6" id="KW-0812">Transmembrane</keyword>
<feature type="transmembrane region" description="Helical" evidence="6">
    <location>
        <begin position="216"/>
        <end position="235"/>
    </location>
</feature>
<evidence type="ECO:0000256" key="1">
    <source>
        <dbReference type="ARBA" id="ARBA00004651"/>
    </source>
</evidence>
<feature type="transmembrane region" description="Helical" evidence="6">
    <location>
        <begin position="151"/>
        <end position="172"/>
    </location>
</feature>
<feature type="transmembrane region" description="Helical" evidence="6">
    <location>
        <begin position="70"/>
        <end position="92"/>
    </location>
</feature>